<evidence type="ECO:0000256" key="1">
    <source>
        <dbReference type="SAM" id="MobiDB-lite"/>
    </source>
</evidence>
<keyword evidence="4" id="KW-1185">Reference proteome</keyword>
<dbReference type="EMBL" id="CAMXCT030002913">
    <property type="protein sequence ID" value="CAL4788639.1"/>
    <property type="molecule type" value="Genomic_DNA"/>
</dbReference>
<evidence type="ECO:0000313" key="3">
    <source>
        <dbReference type="EMBL" id="CAL4788639.1"/>
    </source>
</evidence>
<feature type="compositionally biased region" description="Basic and acidic residues" evidence="1">
    <location>
        <begin position="39"/>
        <end position="53"/>
    </location>
</feature>
<gene>
    <name evidence="2" type="ORF">C1SCF055_LOCUS27381</name>
</gene>
<dbReference type="EMBL" id="CAMXCT020002913">
    <property type="protein sequence ID" value="CAL1154702.1"/>
    <property type="molecule type" value="Genomic_DNA"/>
</dbReference>
<feature type="compositionally biased region" description="Polar residues" evidence="1">
    <location>
        <begin position="26"/>
        <end position="35"/>
    </location>
</feature>
<protein>
    <submittedName>
        <fullName evidence="2">Uncharacterized protein</fullName>
    </submittedName>
</protein>
<dbReference type="EMBL" id="CAMXCT010002913">
    <property type="protein sequence ID" value="CAI4001327.1"/>
    <property type="molecule type" value="Genomic_DNA"/>
</dbReference>
<organism evidence="2">
    <name type="scientific">Cladocopium goreaui</name>
    <dbReference type="NCBI Taxonomy" id="2562237"/>
    <lineage>
        <taxon>Eukaryota</taxon>
        <taxon>Sar</taxon>
        <taxon>Alveolata</taxon>
        <taxon>Dinophyceae</taxon>
        <taxon>Suessiales</taxon>
        <taxon>Symbiodiniaceae</taxon>
        <taxon>Cladocopium</taxon>
    </lineage>
</organism>
<feature type="region of interest" description="Disordered" evidence="1">
    <location>
        <begin position="1"/>
        <end position="53"/>
    </location>
</feature>
<reference evidence="3 4" key="2">
    <citation type="submission" date="2024-05" db="EMBL/GenBank/DDBJ databases">
        <authorList>
            <person name="Chen Y."/>
            <person name="Shah S."/>
            <person name="Dougan E. K."/>
            <person name="Thang M."/>
            <person name="Chan C."/>
        </authorList>
    </citation>
    <scope>NUCLEOTIDE SEQUENCE [LARGE SCALE GENOMIC DNA]</scope>
</reference>
<sequence length="53" mass="6124">MPMPRRPGLGRRDHREPKSAVPSCRQIPSQHTWWQGSDRGGEGEERAGREVWD</sequence>
<accession>A0A9P1CZ61</accession>
<evidence type="ECO:0000313" key="4">
    <source>
        <dbReference type="Proteomes" id="UP001152797"/>
    </source>
</evidence>
<proteinExistence type="predicted"/>
<name>A0A9P1CZ61_9DINO</name>
<dbReference type="AlphaFoldDB" id="A0A9P1CZ61"/>
<dbReference type="Proteomes" id="UP001152797">
    <property type="component" value="Unassembled WGS sequence"/>
</dbReference>
<reference evidence="2" key="1">
    <citation type="submission" date="2022-10" db="EMBL/GenBank/DDBJ databases">
        <authorList>
            <person name="Chen Y."/>
            <person name="Dougan E. K."/>
            <person name="Chan C."/>
            <person name="Rhodes N."/>
            <person name="Thang M."/>
        </authorList>
    </citation>
    <scope>NUCLEOTIDE SEQUENCE</scope>
</reference>
<evidence type="ECO:0000313" key="2">
    <source>
        <dbReference type="EMBL" id="CAI4001327.1"/>
    </source>
</evidence>
<comment type="caution">
    <text evidence="2">The sequence shown here is derived from an EMBL/GenBank/DDBJ whole genome shotgun (WGS) entry which is preliminary data.</text>
</comment>